<proteinExistence type="predicted"/>
<dbReference type="GO" id="GO:0005524">
    <property type="term" value="F:ATP binding"/>
    <property type="evidence" value="ECO:0007669"/>
    <property type="project" value="InterPro"/>
</dbReference>
<dbReference type="PROSITE" id="PS50975">
    <property type="entry name" value="ATP_GRASP"/>
    <property type="match status" value="1"/>
</dbReference>
<sequence>MDITKSIDNSPILIIGANVRFLAENAIRHNHNIHTIDYYGDWDLQKLCPNTSVKHDGDGAFELRSLINLAGGIDNCGVVYCAGFENDVLALSRLQKLGHVYGCDLEAVRRARDPEFIKRASDSWSFKYPEVRYQHGADMKNGQWLIKPFAETGGVNLRFADAGLDAGDKFFFQKYVPGLHSSASFISNGADSTLLGVTTQIIGDESFGSSGFRFVGNVFPHPFSREVTEKVTQMAEALSLELGLRGLWGFDFIYDGDVTLIEINPRPTAALGVLAQATWNDFLDIHVAGCIDENKSHIIDPGPTGQYVAQARVFAKEDAIFQNPEKWYDRGEGYPP</sequence>
<gene>
    <name evidence="2" type="ORF">MNBD_NITROSPINAE02-1361</name>
</gene>
<dbReference type="Pfam" id="PF02655">
    <property type="entry name" value="ATP-grasp_3"/>
    <property type="match status" value="1"/>
</dbReference>
<organism evidence="2">
    <name type="scientific">hydrothermal vent metagenome</name>
    <dbReference type="NCBI Taxonomy" id="652676"/>
    <lineage>
        <taxon>unclassified sequences</taxon>
        <taxon>metagenomes</taxon>
        <taxon>ecological metagenomes</taxon>
    </lineage>
</organism>
<feature type="domain" description="ATP-grasp" evidence="1">
    <location>
        <begin position="95"/>
        <end position="291"/>
    </location>
</feature>
<protein>
    <recommendedName>
        <fullName evidence="1">ATP-grasp domain-containing protein</fullName>
    </recommendedName>
</protein>
<dbReference type="AlphaFoldDB" id="A0A3B1DBZ8"/>
<dbReference type="EMBL" id="UOGE01000118">
    <property type="protein sequence ID" value="VAX26197.1"/>
    <property type="molecule type" value="Genomic_DNA"/>
</dbReference>
<dbReference type="InterPro" id="IPR003806">
    <property type="entry name" value="ATP-grasp_PylC-type"/>
</dbReference>
<name>A0A3B1DBZ8_9ZZZZ</name>
<evidence type="ECO:0000313" key="2">
    <source>
        <dbReference type="EMBL" id="VAX26197.1"/>
    </source>
</evidence>
<evidence type="ECO:0000259" key="1">
    <source>
        <dbReference type="PROSITE" id="PS50975"/>
    </source>
</evidence>
<dbReference type="InterPro" id="IPR011761">
    <property type="entry name" value="ATP-grasp"/>
</dbReference>
<dbReference type="Gene3D" id="3.30.470.20">
    <property type="entry name" value="ATP-grasp fold, B domain"/>
    <property type="match status" value="1"/>
</dbReference>
<dbReference type="SUPFAM" id="SSF56059">
    <property type="entry name" value="Glutathione synthetase ATP-binding domain-like"/>
    <property type="match status" value="1"/>
</dbReference>
<reference evidence="2" key="1">
    <citation type="submission" date="2018-06" db="EMBL/GenBank/DDBJ databases">
        <authorList>
            <person name="Zhirakovskaya E."/>
        </authorList>
    </citation>
    <scope>NUCLEOTIDE SEQUENCE</scope>
</reference>
<accession>A0A3B1DBZ8</accession>
<dbReference type="GO" id="GO:0046872">
    <property type="term" value="F:metal ion binding"/>
    <property type="evidence" value="ECO:0007669"/>
    <property type="project" value="InterPro"/>
</dbReference>